<dbReference type="AlphaFoldDB" id="A0A1G1SU64"/>
<dbReference type="EMBL" id="MDZA01000436">
    <property type="protein sequence ID" value="OGX82168.1"/>
    <property type="molecule type" value="Genomic_DNA"/>
</dbReference>
<proteinExistence type="predicted"/>
<dbReference type="Proteomes" id="UP000177506">
    <property type="component" value="Unassembled WGS sequence"/>
</dbReference>
<evidence type="ECO:0000313" key="2">
    <source>
        <dbReference type="Proteomes" id="UP000177506"/>
    </source>
</evidence>
<dbReference type="RefSeq" id="WP_070746801.1">
    <property type="nucleotide sequence ID" value="NZ_MDZA01000436.1"/>
</dbReference>
<reference evidence="1 2" key="1">
    <citation type="submission" date="2016-08" db="EMBL/GenBank/DDBJ databases">
        <title>Hymenobacter coccineus sp. nov., Hymenobacter lapidarius sp. nov. and Hymenobacter glacialis sp. nov., isolated from Antarctic soil.</title>
        <authorList>
            <person name="Sedlacek I."/>
            <person name="Kralova S."/>
            <person name="Kyrova K."/>
            <person name="Maslanova I."/>
            <person name="Stankova E."/>
            <person name="Vrbovska V."/>
            <person name="Nemec M."/>
            <person name="Bartak M."/>
            <person name="Svec P."/>
            <person name="Busse H.-J."/>
            <person name="Pantucek R."/>
        </authorList>
    </citation>
    <scope>NUCLEOTIDE SEQUENCE [LARGE SCALE GENOMIC DNA]</scope>
    <source>
        <strain evidence="1 2">CCM 8649</strain>
    </source>
</reference>
<protein>
    <submittedName>
        <fullName evidence="1">Uncharacterized protein</fullName>
    </submittedName>
</protein>
<accession>A0A1G1SU64</accession>
<evidence type="ECO:0000313" key="1">
    <source>
        <dbReference type="EMBL" id="OGX82168.1"/>
    </source>
</evidence>
<gene>
    <name evidence="1" type="ORF">BEN49_14485</name>
</gene>
<organism evidence="1 2">
    <name type="scientific">Hymenobacter coccineus</name>
    <dbReference type="NCBI Taxonomy" id="1908235"/>
    <lineage>
        <taxon>Bacteria</taxon>
        <taxon>Pseudomonadati</taxon>
        <taxon>Bacteroidota</taxon>
        <taxon>Cytophagia</taxon>
        <taxon>Cytophagales</taxon>
        <taxon>Hymenobacteraceae</taxon>
        <taxon>Hymenobacter</taxon>
    </lineage>
</organism>
<sequence>MNFTADEANALLLAALGATLADHSVQPHVAAALHKVRAVLRGPAQEHLAQLASGIRLHVPEY</sequence>
<keyword evidence="2" id="KW-1185">Reference proteome</keyword>
<comment type="caution">
    <text evidence="1">The sequence shown here is derived from an EMBL/GenBank/DDBJ whole genome shotgun (WGS) entry which is preliminary data.</text>
</comment>
<name>A0A1G1SU64_9BACT</name>